<dbReference type="STRING" id="4795.A0A225WIB6"/>
<sequence>MSEYEVPWPSGILTDRDQACMNALEVMFPGVPSMVCRWHMNRNVLAKASTVLGQVEIQNPMPGQDKCENSVATDQFIELYHAAVSAETEADCDEKCTIIRLYNAEMANYMDKHWWKYKTKIVRCWTNQYLHFGYRDTSPVEGTHAKCKKWLESSRGNYLNGLKKLLPWWESSIKCVANDVEKDCGKIPRILQDERYSAVHKKNNGKSRTARNPTFSERVDLNHPANTPTRQESFTQLLLSSTVPIHCTQADQQLPPIQHLLDNTSTLQHQTLQIFDEDIEYLDNPLPPRSRGNAGRNPF</sequence>
<keyword evidence="2" id="KW-1185">Reference proteome</keyword>
<evidence type="ECO:0000313" key="1">
    <source>
        <dbReference type="EMBL" id="OWZ17312.1"/>
    </source>
</evidence>
<dbReference type="Proteomes" id="UP000198211">
    <property type="component" value="Unassembled WGS sequence"/>
</dbReference>
<protein>
    <submittedName>
        <fullName evidence="1">Uncharacterized protein</fullName>
    </submittedName>
</protein>
<gene>
    <name evidence="1" type="ORF">PHMEG_0008758</name>
</gene>
<proteinExistence type="predicted"/>
<dbReference type="EMBL" id="NBNE01000775">
    <property type="protein sequence ID" value="OWZ17312.1"/>
    <property type="molecule type" value="Genomic_DNA"/>
</dbReference>
<dbReference type="PANTHER" id="PTHR31569">
    <property type="entry name" value="SWIM-TYPE DOMAIN-CONTAINING PROTEIN"/>
    <property type="match status" value="1"/>
</dbReference>
<reference evidence="2" key="1">
    <citation type="submission" date="2017-03" db="EMBL/GenBank/DDBJ databases">
        <title>Phytopthora megakarya and P. palmivora, two closely related causual agents of cacao black pod achieved similar genome size and gene model numbers by different mechanisms.</title>
        <authorList>
            <person name="Ali S."/>
            <person name="Shao J."/>
            <person name="Larry D.J."/>
            <person name="Kronmiller B."/>
            <person name="Shen D."/>
            <person name="Strem M.D."/>
            <person name="Melnick R.L."/>
            <person name="Guiltinan M.J."/>
            <person name="Tyler B.M."/>
            <person name="Meinhardt L.W."/>
            <person name="Bailey B.A."/>
        </authorList>
    </citation>
    <scope>NUCLEOTIDE SEQUENCE [LARGE SCALE GENOMIC DNA]</scope>
    <source>
        <strain evidence="2">zdho120</strain>
    </source>
</reference>
<dbReference type="OrthoDB" id="122390at2759"/>
<dbReference type="AlphaFoldDB" id="A0A225WIB6"/>
<evidence type="ECO:0000313" key="2">
    <source>
        <dbReference type="Proteomes" id="UP000198211"/>
    </source>
</evidence>
<organism evidence="1 2">
    <name type="scientific">Phytophthora megakarya</name>
    <dbReference type="NCBI Taxonomy" id="4795"/>
    <lineage>
        <taxon>Eukaryota</taxon>
        <taxon>Sar</taxon>
        <taxon>Stramenopiles</taxon>
        <taxon>Oomycota</taxon>
        <taxon>Peronosporomycetes</taxon>
        <taxon>Peronosporales</taxon>
        <taxon>Peronosporaceae</taxon>
        <taxon>Phytophthora</taxon>
    </lineage>
</organism>
<accession>A0A225WIB6</accession>
<name>A0A225WIB6_9STRA</name>
<dbReference type="PANTHER" id="PTHR31569:SF4">
    <property type="entry name" value="SWIM-TYPE DOMAIN-CONTAINING PROTEIN"/>
    <property type="match status" value="1"/>
</dbReference>
<dbReference type="InterPro" id="IPR052579">
    <property type="entry name" value="Zinc_finger_SWIM"/>
</dbReference>
<comment type="caution">
    <text evidence="1">The sequence shown here is derived from an EMBL/GenBank/DDBJ whole genome shotgun (WGS) entry which is preliminary data.</text>
</comment>